<keyword evidence="1" id="KW-1133">Transmembrane helix</keyword>
<dbReference type="Pfam" id="PF20151">
    <property type="entry name" value="DUF6533"/>
    <property type="match status" value="1"/>
</dbReference>
<proteinExistence type="predicted"/>
<evidence type="ECO:0000259" key="2">
    <source>
        <dbReference type="Pfam" id="PF20151"/>
    </source>
</evidence>
<feature type="domain" description="DUF6533" evidence="2">
    <location>
        <begin position="31"/>
        <end position="73"/>
    </location>
</feature>
<comment type="caution">
    <text evidence="3">The sequence shown here is derived from an EMBL/GenBank/DDBJ whole genome shotgun (WGS) entry which is preliminary data.</text>
</comment>
<feature type="transmembrane region" description="Helical" evidence="1">
    <location>
        <begin position="133"/>
        <end position="155"/>
    </location>
</feature>
<keyword evidence="1" id="KW-0472">Membrane</keyword>
<sequence length="395" mass="44962">MLDATKSVEEGYIQEIIKIFPNVFLHRYLTAFAVSVSLWDHCVTLDEEYRAVWTNREEKFMWPLAYVIFRYGTDAIMVMIAYVQGGTIEVNTRWYTQIDVQLWFFMIFGFLFVGFTQALVAHRIHSLWEHRRFIRYIVYIVFAVFMISSAIFLVLGGVEYARNIRAEAPPIRSCMNTTKAPFTTWGMGIMSAFNMFLVLMGIINALDMPRTRNAEVLGRLNREGAKSFLGLFGEELYLSLRGLVRFLVNQTHSALLFVSLCLIIWGNISISYIFLSPGWALSSIITSRLFCRVSITKQETALPQTVEMELRTMGFVDSEKRSCSSSQGSESISVVLGVPVASIAMNSFSEHIPKARLSCQVYLMHRLADPGSSSRQQQVHQVSLLLLDLAELTII</sequence>
<organism evidence="3 4">
    <name type="scientific">Leucocoprinus birnbaumii</name>
    <dbReference type="NCBI Taxonomy" id="56174"/>
    <lineage>
        <taxon>Eukaryota</taxon>
        <taxon>Fungi</taxon>
        <taxon>Dikarya</taxon>
        <taxon>Basidiomycota</taxon>
        <taxon>Agaricomycotina</taxon>
        <taxon>Agaricomycetes</taxon>
        <taxon>Agaricomycetidae</taxon>
        <taxon>Agaricales</taxon>
        <taxon>Agaricineae</taxon>
        <taxon>Agaricaceae</taxon>
        <taxon>Leucocoprinus</taxon>
    </lineage>
</organism>
<evidence type="ECO:0000256" key="1">
    <source>
        <dbReference type="SAM" id="Phobius"/>
    </source>
</evidence>
<feature type="transmembrane region" description="Helical" evidence="1">
    <location>
        <begin position="60"/>
        <end position="82"/>
    </location>
</feature>
<name>A0AAD5VQ53_9AGAR</name>
<dbReference type="Proteomes" id="UP001213000">
    <property type="component" value="Unassembled WGS sequence"/>
</dbReference>
<dbReference type="InterPro" id="IPR045340">
    <property type="entry name" value="DUF6533"/>
</dbReference>
<protein>
    <recommendedName>
        <fullName evidence="2">DUF6533 domain-containing protein</fullName>
    </recommendedName>
</protein>
<evidence type="ECO:0000313" key="4">
    <source>
        <dbReference type="Proteomes" id="UP001213000"/>
    </source>
</evidence>
<dbReference type="AlphaFoldDB" id="A0AAD5VQ53"/>
<reference evidence="3" key="1">
    <citation type="submission" date="2022-07" db="EMBL/GenBank/DDBJ databases">
        <title>Genome Sequence of Leucocoprinus birnbaumii.</title>
        <authorList>
            <person name="Buettner E."/>
        </authorList>
    </citation>
    <scope>NUCLEOTIDE SEQUENCE</scope>
    <source>
        <strain evidence="3">VT141</strain>
    </source>
</reference>
<dbReference type="EMBL" id="JANIEX010000735">
    <property type="protein sequence ID" value="KAJ3563665.1"/>
    <property type="molecule type" value="Genomic_DNA"/>
</dbReference>
<accession>A0AAD5VQ53</accession>
<evidence type="ECO:0000313" key="3">
    <source>
        <dbReference type="EMBL" id="KAJ3563665.1"/>
    </source>
</evidence>
<keyword evidence="1" id="KW-0812">Transmembrane</keyword>
<keyword evidence="4" id="KW-1185">Reference proteome</keyword>
<gene>
    <name evidence="3" type="ORF">NP233_g8793</name>
</gene>
<feature type="transmembrane region" description="Helical" evidence="1">
    <location>
        <begin position="102"/>
        <end position="121"/>
    </location>
</feature>
<feature type="transmembrane region" description="Helical" evidence="1">
    <location>
        <begin position="185"/>
        <end position="206"/>
    </location>
</feature>
<feature type="transmembrane region" description="Helical" evidence="1">
    <location>
        <begin position="254"/>
        <end position="275"/>
    </location>
</feature>